<name>A0AAU7XD62_9HYPH</name>
<dbReference type="InterPro" id="IPR007375">
    <property type="entry name" value="SoxG"/>
</dbReference>
<organism evidence="1">
    <name type="scientific">Methyloraptor flagellatus</name>
    <dbReference type="NCBI Taxonomy" id="3162530"/>
    <lineage>
        <taxon>Bacteria</taxon>
        <taxon>Pseudomonadati</taxon>
        <taxon>Pseudomonadota</taxon>
        <taxon>Alphaproteobacteria</taxon>
        <taxon>Hyphomicrobiales</taxon>
        <taxon>Ancalomicrobiaceae</taxon>
        <taxon>Methyloraptor</taxon>
    </lineage>
</organism>
<dbReference type="RefSeq" id="WP_407050617.1">
    <property type="nucleotide sequence ID" value="NZ_CP158568.1"/>
</dbReference>
<proteinExistence type="predicted"/>
<reference evidence="1" key="1">
    <citation type="submission" date="2024-06" db="EMBL/GenBank/DDBJ databases">
        <title>Methylostella associata gen. nov., sp. nov., a novel Ancalomicrobiaceae-affiliated facultatively methylotrophic bacteria that feed on methanotrophs of the genus Methylococcus.</title>
        <authorList>
            <person name="Saltykova V."/>
            <person name="Danilova O.V."/>
            <person name="Oshkin I.Y."/>
            <person name="Belova S.E."/>
            <person name="Pimenov N.V."/>
            <person name="Dedysh S.N."/>
        </authorList>
    </citation>
    <scope>NUCLEOTIDE SEQUENCE</scope>
    <source>
        <strain evidence="1">S20</strain>
    </source>
</reference>
<dbReference type="Pfam" id="PF04268">
    <property type="entry name" value="SoxG"/>
    <property type="match status" value="1"/>
</dbReference>
<sequence>MADALARKGALDGLAAWPKGTRHTLEPVGPRPVFVFRGPETAAANVGTALGVNFGQPLNQAQVAGTRATLRIGPDEWLILGLGDEGPAIAATVAAAAGEAHSLVDVSHRNVGMVFAGSRVEAALNTGCPLDLSLAAFPVGMATRTLLGKVEIVLWRQAADRFHIECWRSFAPYVHAFLGEAVLEYAA</sequence>
<dbReference type="InterPro" id="IPR027266">
    <property type="entry name" value="TrmE/GcvT-like"/>
</dbReference>
<dbReference type="Gene3D" id="3.30.70.1520">
    <property type="entry name" value="Heterotetrameric sarcosine oxidase"/>
    <property type="match status" value="1"/>
</dbReference>
<dbReference type="EMBL" id="CP158568">
    <property type="protein sequence ID" value="XBY45523.1"/>
    <property type="molecule type" value="Genomic_DNA"/>
</dbReference>
<protein>
    <submittedName>
        <fullName evidence="1">Sarcosine oxidase subunit gamma family protein</fullName>
    </submittedName>
</protein>
<gene>
    <name evidence="1" type="ORF">ABS361_04355</name>
</gene>
<evidence type="ECO:0000313" key="1">
    <source>
        <dbReference type="EMBL" id="XBY45523.1"/>
    </source>
</evidence>
<dbReference type="Gene3D" id="3.30.1360.120">
    <property type="entry name" value="Probable tRNA modification gtpase trme, domain 1"/>
    <property type="match status" value="1"/>
</dbReference>
<dbReference type="KEGG" id="mflg:ABS361_04355"/>
<dbReference type="AlphaFoldDB" id="A0AAU7XD62"/>
<dbReference type="SUPFAM" id="SSF103025">
    <property type="entry name" value="Folate-binding domain"/>
    <property type="match status" value="1"/>
</dbReference>
<accession>A0AAU7XD62</accession>